<dbReference type="AlphaFoldDB" id="A0A7I4Z0W9"/>
<name>A0A7I4Z0W9_HAECO</name>
<sequence>MFGIFPYMEMQKGIRFKLCHRTKIWDAVDYAKKSKIRWAFMTDVMRYSDDRWTRAVTDWIPLDIKRTPERSPARWTDLKFCTEGMLSLVALKRDGSQDHSGS</sequence>
<accession>A0A7I4Z0W9</accession>
<dbReference type="WBParaSite" id="HCON_00170420-00001">
    <property type="protein sequence ID" value="HCON_00170420-00001"/>
    <property type="gene ID" value="HCON_00170420"/>
</dbReference>
<protein>
    <submittedName>
        <fullName evidence="2">Amidohydro-rel domain-containing protein</fullName>
    </submittedName>
</protein>
<evidence type="ECO:0000313" key="1">
    <source>
        <dbReference type="Proteomes" id="UP000025227"/>
    </source>
</evidence>
<organism evidence="1 2">
    <name type="scientific">Haemonchus contortus</name>
    <name type="common">Barber pole worm</name>
    <dbReference type="NCBI Taxonomy" id="6289"/>
    <lineage>
        <taxon>Eukaryota</taxon>
        <taxon>Metazoa</taxon>
        <taxon>Ecdysozoa</taxon>
        <taxon>Nematoda</taxon>
        <taxon>Chromadorea</taxon>
        <taxon>Rhabditida</taxon>
        <taxon>Rhabditina</taxon>
        <taxon>Rhabditomorpha</taxon>
        <taxon>Strongyloidea</taxon>
        <taxon>Trichostrongylidae</taxon>
        <taxon>Haemonchus</taxon>
    </lineage>
</organism>
<dbReference type="Proteomes" id="UP000025227">
    <property type="component" value="Unplaced"/>
</dbReference>
<reference evidence="2" key="1">
    <citation type="submission" date="2020-12" db="UniProtKB">
        <authorList>
            <consortium name="WormBaseParasite"/>
        </authorList>
    </citation>
    <scope>IDENTIFICATION</scope>
    <source>
        <strain evidence="2">MHco3</strain>
    </source>
</reference>
<keyword evidence="1" id="KW-1185">Reference proteome</keyword>
<evidence type="ECO:0000313" key="2">
    <source>
        <dbReference type="WBParaSite" id="HCON_00170420-00001"/>
    </source>
</evidence>
<dbReference type="OrthoDB" id="8193815at2759"/>
<proteinExistence type="predicted"/>